<dbReference type="OrthoDB" id="1290869at2759"/>
<reference evidence="4 5" key="1">
    <citation type="journal article" date="2007" name="Proc. Natl. Acad. Sci. U.S.A.">
        <title>Independent sorting-out of thousands of duplicated gene pairs in two yeast species descended from a whole-genome duplication.</title>
        <authorList>
            <person name="Scannell D.R."/>
            <person name="Frank A.C."/>
            <person name="Conant G.C."/>
            <person name="Byrne K.P."/>
            <person name="Woolfit M."/>
            <person name="Wolfe K.H."/>
        </authorList>
    </citation>
    <scope>NUCLEOTIDE SEQUENCE [LARGE SCALE GENOMIC DNA]</scope>
    <source>
        <strain evidence="5">ATCC 22028 / DSM 70294 / BCRC 21397 / CBS 2163 / NBRC 10782 / NRRL Y-8283 / UCD 57-17</strain>
    </source>
</reference>
<evidence type="ECO:0000256" key="2">
    <source>
        <dbReference type="SAM" id="Phobius"/>
    </source>
</evidence>
<dbReference type="PROSITE" id="PS50011">
    <property type="entry name" value="PROTEIN_KINASE_DOM"/>
    <property type="match status" value="1"/>
</dbReference>
<dbReference type="SUPFAM" id="SSF56112">
    <property type="entry name" value="Protein kinase-like (PK-like)"/>
    <property type="match status" value="1"/>
</dbReference>
<name>A7TGJ2_VANPO</name>
<dbReference type="PANTHER" id="PTHR45890:SF1">
    <property type="entry name" value="AARF DOMAIN CONTAINING KINASE 2"/>
    <property type="match status" value="1"/>
</dbReference>
<feature type="domain" description="Protein kinase" evidence="3">
    <location>
        <begin position="250"/>
        <end position="615"/>
    </location>
</feature>
<dbReference type="GO" id="GO:0055091">
    <property type="term" value="P:phospholipid homeostasis"/>
    <property type="evidence" value="ECO:0007669"/>
    <property type="project" value="EnsemblFungi"/>
</dbReference>
<keyword evidence="5" id="KW-1185">Reference proteome</keyword>
<dbReference type="GeneID" id="5546899"/>
<keyword evidence="2" id="KW-0812">Transmembrane</keyword>
<dbReference type="Proteomes" id="UP000000267">
    <property type="component" value="Unassembled WGS sequence"/>
</dbReference>
<dbReference type="GO" id="GO:0005524">
    <property type="term" value="F:ATP binding"/>
    <property type="evidence" value="ECO:0007669"/>
    <property type="project" value="InterPro"/>
</dbReference>
<dbReference type="FunCoup" id="A7TGJ2">
    <property type="interactions" value="93"/>
</dbReference>
<gene>
    <name evidence="4" type="ORF">Kpol_1048p30</name>
</gene>
<dbReference type="GO" id="GO:0044289">
    <property type="term" value="C:mitochondrial inner-outer membrane contact site"/>
    <property type="evidence" value="ECO:0007669"/>
    <property type="project" value="EnsemblFungi"/>
</dbReference>
<dbReference type="CDD" id="cd13971">
    <property type="entry name" value="ADCK2-like"/>
    <property type="match status" value="1"/>
</dbReference>
<dbReference type="KEGG" id="vpo:Kpol_1048p30"/>
<accession>A7TGJ2</accession>
<organism evidence="5">
    <name type="scientific">Vanderwaltozyma polyspora (strain ATCC 22028 / DSM 70294 / BCRC 21397 / CBS 2163 / NBRC 10782 / NRRL Y-8283 / UCD 57-17)</name>
    <name type="common">Kluyveromyces polysporus</name>
    <dbReference type="NCBI Taxonomy" id="436907"/>
    <lineage>
        <taxon>Eukaryota</taxon>
        <taxon>Fungi</taxon>
        <taxon>Dikarya</taxon>
        <taxon>Ascomycota</taxon>
        <taxon>Saccharomycotina</taxon>
        <taxon>Saccharomycetes</taxon>
        <taxon>Saccharomycetales</taxon>
        <taxon>Saccharomycetaceae</taxon>
        <taxon>Vanderwaltozyma</taxon>
    </lineage>
</organism>
<dbReference type="InterPro" id="IPR052402">
    <property type="entry name" value="ADCK_kinase"/>
</dbReference>
<evidence type="ECO:0000313" key="5">
    <source>
        <dbReference type="Proteomes" id="UP000000267"/>
    </source>
</evidence>
<dbReference type="InterPro" id="IPR011009">
    <property type="entry name" value="Kinase-like_dom_sf"/>
</dbReference>
<evidence type="ECO:0000256" key="1">
    <source>
        <dbReference type="ARBA" id="ARBA00009670"/>
    </source>
</evidence>
<dbReference type="RefSeq" id="XP_001646457.1">
    <property type="nucleotide sequence ID" value="XM_001646407.1"/>
</dbReference>
<dbReference type="PANTHER" id="PTHR45890">
    <property type="entry name" value="AARF DOMAIN CONTAINING KINASE 2 (PREDICTED)"/>
    <property type="match status" value="1"/>
</dbReference>
<sequence length="622" mass="72055">MFRSFARSCNFRSFRWSEIRGFSIKRRNLMIYSASAALIGYHSSNSVLKKYNLGGRMLFNDSLIPDPRGDTYEMGLFIASQNDWEDQVVNERNLTVKNSRNRLYRYCNVLMYKIGDFMEPIMVFLRFIELSCIFVPIFCLYPISYYGKLVILNNNNNNNSNDKANSPSVETSGSMLWFKMLRYCLELAGPSFIKLGQWAGSRTDLFPAGFCHEVMKLHSNVNPHSLEYTKLKVCSALDIPQEDFDYVFQEFSDEPIGIGAIAQVHLATFSEDYFNYKQLKSSFSNRDVAIKIIHPSARTKINRDLKIMNFFANLLDSIPTIEWLSFPDEVREFSYLMNLQLDLRIECLNLNRFNDNFKDNIKVKFPIGHIELTTRDVLFEEFIDGLPIQECLNVKDYINDYNPLLFKKISDPFINAFLQMLILDDFVHADLHPGNVLVRFIKTDKYENNIISTESESSKIIDSLKNSSKNGNFTDRLVEVLEEYTPQVCFIDTGLITELNETNRVNFIDLFNALARFDGYRAGELMIERSKTPETAIDKELFAIKTEKLIAKVKKKTFTLGTVSIGELLDQMLNMVRYHHVRLEGDFVSVIVAILLLEGIGRQLDPNLDLFERFVFSFYCYV</sequence>
<dbReference type="AlphaFoldDB" id="A7TGJ2"/>
<dbReference type="GO" id="GO:0005743">
    <property type="term" value="C:mitochondrial inner membrane"/>
    <property type="evidence" value="ECO:0007669"/>
    <property type="project" value="EnsemblFungi"/>
</dbReference>
<dbReference type="PhylomeDB" id="A7TGJ2"/>
<dbReference type="OMA" id="SMVRTHH"/>
<dbReference type="HOGENOM" id="CLU_006533_6_0_1"/>
<feature type="transmembrane region" description="Helical" evidence="2">
    <location>
        <begin position="123"/>
        <end position="143"/>
    </location>
</feature>
<dbReference type="InterPro" id="IPR044095">
    <property type="entry name" value="ADCK2_dom"/>
</dbReference>
<dbReference type="GO" id="GO:0007005">
    <property type="term" value="P:mitochondrion organization"/>
    <property type="evidence" value="ECO:0007669"/>
    <property type="project" value="EnsemblFungi"/>
</dbReference>
<evidence type="ECO:0000313" key="4">
    <source>
        <dbReference type="EMBL" id="EDO18599.1"/>
    </source>
</evidence>
<dbReference type="eggNOG" id="KOG1236">
    <property type="taxonomic scope" value="Eukaryota"/>
</dbReference>
<dbReference type="GO" id="GO:0004672">
    <property type="term" value="F:protein kinase activity"/>
    <property type="evidence" value="ECO:0007669"/>
    <property type="project" value="InterPro"/>
</dbReference>
<evidence type="ECO:0000259" key="3">
    <source>
        <dbReference type="PROSITE" id="PS50011"/>
    </source>
</evidence>
<dbReference type="STRING" id="436907.A7TGJ2"/>
<dbReference type="Pfam" id="PF03109">
    <property type="entry name" value="ABC1"/>
    <property type="match status" value="1"/>
</dbReference>
<protein>
    <recommendedName>
        <fullName evidence="3">Protein kinase domain-containing protein</fullName>
    </recommendedName>
</protein>
<dbReference type="EMBL" id="DS480387">
    <property type="protein sequence ID" value="EDO18599.1"/>
    <property type="molecule type" value="Genomic_DNA"/>
</dbReference>
<comment type="similarity">
    <text evidence="1">Belongs to the protein kinase superfamily. ADCK protein kinase family.</text>
</comment>
<dbReference type="InterPro" id="IPR000719">
    <property type="entry name" value="Prot_kinase_dom"/>
</dbReference>
<keyword evidence="2" id="KW-1133">Transmembrane helix</keyword>
<proteinExistence type="inferred from homology"/>
<keyword evidence="2" id="KW-0472">Membrane</keyword>
<dbReference type="InterPro" id="IPR004147">
    <property type="entry name" value="ABC1_dom"/>
</dbReference>
<dbReference type="InParanoid" id="A7TGJ2"/>